<sequence>MPTRSKRTERLEQHSRDLQRRRAGAPGDLQRRRTGPAKEIISAVAALADPRHWEPQALRNPRRRCCLQHLQDATAVSGGGGSRGPRVSGRRQQQRWYILGRIAWRTCRATSQAEVTGGKDVAASPAAMSSPPTFVKRPQVAIPPATRSGISTGSPIPWLPKFAGSGEEPGGAPELAAGNGGLVRGVPDANARVQDGCFDASHCWSSAAAVHSWQSNTWCSN</sequence>
<evidence type="ECO:0000313" key="2">
    <source>
        <dbReference type="EMBL" id="RLN42004.1"/>
    </source>
</evidence>
<feature type="region of interest" description="Disordered" evidence="1">
    <location>
        <begin position="1"/>
        <end position="36"/>
    </location>
</feature>
<name>A0A3L6TT10_PANMI</name>
<proteinExistence type="predicted"/>
<reference evidence="3" key="1">
    <citation type="journal article" date="2019" name="Nat. Commun.">
        <title>The genome of broomcorn millet.</title>
        <authorList>
            <person name="Zou C."/>
            <person name="Miki D."/>
            <person name="Li D."/>
            <person name="Tang Q."/>
            <person name="Xiao L."/>
            <person name="Rajput S."/>
            <person name="Deng P."/>
            <person name="Jia W."/>
            <person name="Huang R."/>
            <person name="Zhang M."/>
            <person name="Sun Y."/>
            <person name="Hu J."/>
            <person name="Fu X."/>
            <person name="Schnable P.S."/>
            <person name="Li F."/>
            <person name="Zhang H."/>
            <person name="Feng B."/>
            <person name="Zhu X."/>
            <person name="Liu R."/>
            <person name="Schnable J.C."/>
            <person name="Zhu J.-K."/>
            <person name="Zhang H."/>
        </authorList>
    </citation>
    <scope>NUCLEOTIDE SEQUENCE [LARGE SCALE GENOMIC DNA]</scope>
</reference>
<evidence type="ECO:0000313" key="3">
    <source>
        <dbReference type="Proteomes" id="UP000275267"/>
    </source>
</evidence>
<keyword evidence="3" id="KW-1185">Reference proteome</keyword>
<feature type="compositionally biased region" description="Basic and acidic residues" evidence="1">
    <location>
        <begin position="1"/>
        <end position="20"/>
    </location>
</feature>
<organism evidence="2 3">
    <name type="scientific">Panicum miliaceum</name>
    <name type="common">Proso millet</name>
    <name type="synonym">Broomcorn millet</name>
    <dbReference type="NCBI Taxonomy" id="4540"/>
    <lineage>
        <taxon>Eukaryota</taxon>
        <taxon>Viridiplantae</taxon>
        <taxon>Streptophyta</taxon>
        <taxon>Embryophyta</taxon>
        <taxon>Tracheophyta</taxon>
        <taxon>Spermatophyta</taxon>
        <taxon>Magnoliopsida</taxon>
        <taxon>Liliopsida</taxon>
        <taxon>Poales</taxon>
        <taxon>Poaceae</taxon>
        <taxon>PACMAD clade</taxon>
        <taxon>Panicoideae</taxon>
        <taxon>Panicodae</taxon>
        <taxon>Paniceae</taxon>
        <taxon>Panicinae</taxon>
        <taxon>Panicum</taxon>
        <taxon>Panicum sect. Panicum</taxon>
    </lineage>
</organism>
<dbReference type="Proteomes" id="UP000275267">
    <property type="component" value="Unassembled WGS sequence"/>
</dbReference>
<protein>
    <submittedName>
        <fullName evidence="2">Uncharacterized protein</fullName>
    </submittedName>
</protein>
<dbReference type="EMBL" id="PQIB02000001">
    <property type="protein sequence ID" value="RLN42004.1"/>
    <property type="molecule type" value="Genomic_DNA"/>
</dbReference>
<evidence type="ECO:0000256" key="1">
    <source>
        <dbReference type="SAM" id="MobiDB-lite"/>
    </source>
</evidence>
<comment type="caution">
    <text evidence="2">The sequence shown here is derived from an EMBL/GenBank/DDBJ whole genome shotgun (WGS) entry which is preliminary data.</text>
</comment>
<gene>
    <name evidence="2" type="ORF">C2845_PM01G26050</name>
</gene>
<dbReference type="AlphaFoldDB" id="A0A3L6TT10"/>
<accession>A0A3L6TT10</accession>